<accession>A0A7C9R7V1</accession>
<dbReference type="EMBL" id="JAAKZG010000005">
    <property type="protein sequence ID" value="NGN42321.1"/>
    <property type="molecule type" value="Genomic_DNA"/>
</dbReference>
<protein>
    <submittedName>
        <fullName evidence="2">Uncharacterized protein</fullName>
    </submittedName>
</protein>
<dbReference type="RefSeq" id="WP_165118545.1">
    <property type="nucleotide sequence ID" value="NZ_JAAKZG010000005.1"/>
</dbReference>
<evidence type="ECO:0000313" key="2">
    <source>
        <dbReference type="EMBL" id="NGN42321.1"/>
    </source>
</evidence>
<dbReference type="AlphaFoldDB" id="A0A7C9R7V1"/>
<reference evidence="2 3" key="1">
    <citation type="submission" date="2020-02" db="EMBL/GenBank/DDBJ databases">
        <title>Genome sequence of the type strain CGMCC 1.15528 of Mesorhizobium zhangyense.</title>
        <authorList>
            <person name="Gao J."/>
            <person name="Sun J."/>
        </authorList>
    </citation>
    <scope>NUCLEOTIDE SEQUENCE [LARGE SCALE GENOMIC DNA]</scope>
    <source>
        <strain evidence="2 3">CGMCC 1.15528</strain>
    </source>
</reference>
<comment type="caution">
    <text evidence="2">The sequence shown here is derived from an EMBL/GenBank/DDBJ whole genome shotgun (WGS) entry which is preliminary data.</text>
</comment>
<gene>
    <name evidence="2" type="ORF">G6N74_14725</name>
</gene>
<organism evidence="2 3">
    <name type="scientific">Mesorhizobium zhangyense</name>
    <dbReference type="NCBI Taxonomy" id="1776730"/>
    <lineage>
        <taxon>Bacteria</taxon>
        <taxon>Pseudomonadati</taxon>
        <taxon>Pseudomonadota</taxon>
        <taxon>Alphaproteobacteria</taxon>
        <taxon>Hyphomicrobiales</taxon>
        <taxon>Phyllobacteriaceae</taxon>
        <taxon>Mesorhizobium</taxon>
    </lineage>
</organism>
<sequence>MRGKLAGLILLMGFVPSSSWAEYRVYEHTGCTKDHVKVTEEIIWDCMGLCASTPLKPTIMQEAKNTRRVYPGVVSSYTKAQIAKGAHVSTIKAKAKVKTRNLTANKPRFGGSC</sequence>
<proteinExistence type="predicted"/>
<feature type="signal peptide" evidence="1">
    <location>
        <begin position="1"/>
        <end position="21"/>
    </location>
</feature>
<dbReference type="Proteomes" id="UP000481252">
    <property type="component" value="Unassembled WGS sequence"/>
</dbReference>
<keyword evidence="3" id="KW-1185">Reference proteome</keyword>
<feature type="chain" id="PRO_5028835703" evidence="1">
    <location>
        <begin position="22"/>
        <end position="113"/>
    </location>
</feature>
<name>A0A7C9R7V1_9HYPH</name>
<keyword evidence="1" id="KW-0732">Signal</keyword>
<evidence type="ECO:0000256" key="1">
    <source>
        <dbReference type="SAM" id="SignalP"/>
    </source>
</evidence>
<evidence type="ECO:0000313" key="3">
    <source>
        <dbReference type="Proteomes" id="UP000481252"/>
    </source>
</evidence>